<feature type="chain" id="PRO_5003835968" evidence="2">
    <location>
        <begin position="24"/>
        <end position="1002"/>
    </location>
</feature>
<protein>
    <submittedName>
        <fullName evidence="3">Uncharacterized protein</fullName>
    </submittedName>
</protein>
<name>K0QZL2_THAOC</name>
<dbReference type="EMBL" id="AGNL01050745">
    <property type="protein sequence ID" value="EJK43699.1"/>
    <property type="molecule type" value="Genomic_DNA"/>
</dbReference>
<keyword evidence="4" id="KW-1185">Reference proteome</keyword>
<dbReference type="InterPro" id="IPR032675">
    <property type="entry name" value="LRR_dom_sf"/>
</dbReference>
<dbReference type="Gene3D" id="1.20.58.130">
    <property type="match status" value="1"/>
</dbReference>
<gene>
    <name evidence="3" type="ORF">THAOC_37829</name>
</gene>
<evidence type="ECO:0000256" key="1">
    <source>
        <dbReference type="SAM" id="MobiDB-lite"/>
    </source>
</evidence>
<evidence type="ECO:0000313" key="4">
    <source>
        <dbReference type="Proteomes" id="UP000266841"/>
    </source>
</evidence>
<evidence type="ECO:0000313" key="3">
    <source>
        <dbReference type="EMBL" id="EJK43699.1"/>
    </source>
</evidence>
<proteinExistence type="predicted"/>
<sequence length="1002" mass="111680">MKGLCHLLPAIVAVVSLVLATLAADDLVTATCQDSVACADVDTGRYPTWEDAPTSAEEFGHDNPEEICRLPIISLRKWEAGKFWCVLGWMPTTRRDERSRLTKLSRYLCSPERRYDQPFLVTNVTDDWPAMQNFAKREFLRRYPDVVVGMGSSRELGQTGPDDAGDALKKTTIEDYVLNVMHDPEQDKYVFDRKLNIPDGLVEDCQPYPQPLRWFREDPLGVLGRPDVSPPQRGSEHCALREEALDTLRPDQVRREQDPAEAHDEGHKQTHPANDARVDKAVVREGRKDGGDTQARARLCPGSRGDALCPESDRWLGHSSSTGIDCVTGSGTTVPTGVADAVGRALVAASAASCPPSRMRWILFLCRQNENRAVFAVYDVNVHDSTLAQRAVRAVVARRTAAKTSPRIVAKAPPVGVVVRAGKVLTGQAALIEERVARRGADSQLVPRRVLRVEYKPAPLAGHEEIPRSFAIAATAPSGEATERGQGGDGKSLKHQPGFPVTQPVMSAEYAGKRQRGDGDGRRTTVVRHPTEASATSSADLESMLKQALSRIGSLEKQHAQIKMSMERETRALRDDIVSLKGENKAIKMSMERDTKVLRDEIEALKSEKDALRWSLDRLGSKVQEGWGYPVAIQPYEYWQSKGYDDEAIDNLEYGFLEYLKSSVSALEHGVCDSIRVGHVYHDEDLMPHWNALFHSFEHINPHGEGVDLYLHSIELNEEVMRQVCNHIRRNNISQVSFDTVDFTNLRGAISELGNALKSQGLKYLKWSAIPIESVEDMTLFTRVLSQSNSIDHLEFTENGNENARVLLSDVDFSMYKSLDFSDNDLQTNGRTDIPDLIAANTPLEELYLCGNRLNDDDAVLIAQSLGRNTHLGLLNVRRNNIQERGMRALYEAVNDTSTLNALSDSNHSCLLEGLSGDFDLDAINCDSGSNGLHMNRICKIYKLMVERYRNRDGNVPHLNMEIRGEDSVHLAPFVMESVVRRDKLSPEMYLEGFECSLGLLY</sequence>
<feature type="region of interest" description="Disordered" evidence="1">
    <location>
        <begin position="476"/>
        <end position="539"/>
    </location>
</feature>
<dbReference type="Proteomes" id="UP000266841">
    <property type="component" value="Unassembled WGS sequence"/>
</dbReference>
<dbReference type="Gene3D" id="2.60.120.650">
    <property type="entry name" value="Cupin"/>
    <property type="match status" value="1"/>
</dbReference>
<dbReference type="AlphaFoldDB" id="K0QZL2"/>
<comment type="caution">
    <text evidence="3">The sequence shown here is derived from an EMBL/GenBank/DDBJ whole genome shotgun (WGS) entry which is preliminary data.</text>
</comment>
<reference evidence="3 4" key="1">
    <citation type="journal article" date="2012" name="Genome Biol.">
        <title>Genome and low-iron response of an oceanic diatom adapted to chronic iron limitation.</title>
        <authorList>
            <person name="Lommer M."/>
            <person name="Specht M."/>
            <person name="Roy A.S."/>
            <person name="Kraemer L."/>
            <person name="Andreson R."/>
            <person name="Gutowska M.A."/>
            <person name="Wolf J."/>
            <person name="Bergner S.V."/>
            <person name="Schilhabel M.B."/>
            <person name="Klostermeier U.C."/>
            <person name="Beiko R.G."/>
            <person name="Rosenstiel P."/>
            <person name="Hippler M."/>
            <person name="Laroche J."/>
        </authorList>
    </citation>
    <scope>NUCLEOTIDE SEQUENCE [LARGE SCALE GENOMIC DNA]</scope>
    <source>
        <strain evidence="3 4">CCMP1005</strain>
    </source>
</reference>
<evidence type="ECO:0000256" key="2">
    <source>
        <dbReference type="SAM" id="SignalP"/>
    </source>
</evidence>
<dbReference type="OrthoDB" id="192312at2759"/>
<dbReference type="SMART" id="SM00368">
    <property type="entry name" value="LRR_RI"/>
    <property type="match status" value="2"/>
</dbReference>
<feature type="compositionally biased region" description="Basic and acidic residues" evidence="1">
    <location>
        <begin position="511"/>
        <end position="523"/>
    </location>
</feature>
<feature type="non-terminal residue" evidence="3">
    <location>
        <position position="1002"/>
    </location>
</feature>
<keyword evidence="2" id="KW-0732">Signal</keyword>
<organism evidence="3 4">
    <name type="scientific">Thalassiosira oceanica</name>
    <name type="common">Marine diatom</name>
    <dbReference type="NCBI Taxonomy" id="159749"/>
    <lineage>
        <taxon>Eukaryota</taxon>
        <taxon>Sar</taxon>
        <taxon>Stramenopiles</taxon>
        <taxon>Ochrophyta</taxon>
        <taxon>Bacillariophyta</taxon>
        <taxon>Coscinodiscophyceae</taxon>
        <taxon>Thalassiosirophycidae</taxon>
        <taxon>Thalassiosirales</taxon>
        <taxon>Thalassiosiraceae</taxon>
        <taxon>Thalassiosira</taxon>
    </lineage>
</organism>
<dbReference type="eggNOG" id="ENOG502SERJ">
    <property type="taxonomic scope" value="Eukaryota"/>
</dbReference>
<feature type="region of interest" description="Disordered" evidence="1">
    <location>
        <begin position="243"/>
        <end position="277"/>
    </location>
</feature>
<accession>K0QZL2</accession>
<feature type="signal peptide" evidence="2">
    <location>
        <begin position="1"/>
        <end position="23"/>
    </location>
</feature>
<dbReference type="SUPFAM" id="SSF52047">
    <property type="entry name" value="RNI-like"/>
    <property type="match status" value="1"/>
</dbReference>
<dbReference type="Gene3D" id="3.80.10.10">
    <property type="entry name" value="Ribonuclease Inhibitor"/>
    <property type="match status" value="1"/>
</dbReference>